<accession>A0A1B7N1L4</accession>
<protein>
    <submittedName>
        <fullName evidence="2">Uncharacterized protein</fullName>
    </submittedName>
</protein>
<feature type="transmembrane region" description="Helical" evidence="1">
    <location>
        <begin position="66"/>
        <end position="83"/>
    </location>
</feature>
<dbReference type="InParanoid" id="A0A1B7N1L4"/>
<proteinExistence type="predicted"/>
<dbReference type="AlphaFoldDB" id="A0A1B7N1L4"/>
<name>A0A1B7N1L4_9AGAM</name>
<evidence type="ECO:0000256" key="1">
    <source>
        <dbReference type="SAM" id="Phobius"/>
    </source>
</evidence>
<keyword evidence="1" id="KW-0812">Transmembrane</keyword>
<keyword evidence="1" id="KW-1133">Transmembrane helix</keyword>
<keyword evidence="1" id="KW-0472">Membrane</keyword>
<evidence type="ECO:0000313" key="2">
    <source>
        <dbReference type="EMBL" id="OAX38760.1"/>
    </source>
</evidence>
<organism evidence="2 3">
    <name type="scientific">Rhizopogon vinicolor AM-OR11-026</name>
    <dbReference type="NCBI Taxonomy" id="1314800"/>
    <lineage>
        <taxon>Eukaryota</taxon>
        <taxon>Fungi</taxon>
        <taxon>Dikarya</taxon>
        <taxon>Basidiomycota</taxon>
        <taxon>Agaricomycotina</taxon>
        <taxon>Agaricomycetes</taxon>
        <taxon>Agaricomycetidae</taxon>
        <taxon>Boletales</taxon>
        <taxon>Suillineae</taxon>
        <taxon>Rhizopogonaceae</taxon>
        <taxon>Rhizopogon</taxon>
    </lineage>
</organism>
<keyword evidence="3" id="KW-1185">Reference proteome</keyword>
<gene>
    <name evidence="2" type="ORF">K503DRAFT_770146</name>
</gene>
<reference evidence="2 3" key="1">
    <citation type="submission" date="2016-06" db="EMBL/GenBank/DDBJ databases">
        <title>Comparative genomics of the ectomycorrhizal sister species Rhizopogon vinicolor and Rhizopogon vesiculosus (Basidiomycota: Boletales) reveals a divergence of the mating type B locus.</title>
        <authorList>
            <consortium name="DOE Joint Genome Institute"/>
            <person name="Mujic A.B."/>
            <person name="Kuo A."/>
            <person name="Tritt A."/>
            <person name="Lipzen A."/>
            <person name="Chen C."/>
            <person name="Johnson J."/>
            <person name="Sharma A."/>
            <person name="Barry K."/>
            <person name="Grigoriev I.V."/>
            <person name="Spatafora J.W."/>
        </authorList>
    </citation>
    <scope>NUCLEOTIDE SEQUENCE [LARGE SCALE GENOMIC DNA]</scope>
    <source>
        <strain evidence="2 3">AM-OR11-026</strain>
    </source>
</reference>
<dbReference type="EMBL" id="KV448278">
    <property type="protein sequence ID" value="OAX38760.1"/>
    <property type="molecule type" value="Genomic_DNA"/>
</dbReference>
<feature type="transmembrane region" description="Helical" evidence="1">
    <location>
        <begin position="103"/>
        <end position="122"/>
    </location>
</feature>
<dbReference type="Proteomes" id="UP000092154">
    <property type="component" value="Unassembled WGS sequence"/>
</dbReference>
<evidence type="ECO:0000313" key="3">
    <source>
        <dbReference type="Proteomes" id="UP000092154"/>
    </source>
</evidence>
<sequence length="133" mass="14399">MDHSADHGHIPYSFSLVVSHFSRNLSFHTAIVENLTVPTQDLMPILAVVEVSFTYLLYFLVDPCGLCFAVIAYASSIGGPIYQTESASACPLLSMTLARTGTAVPFISNSCILSIIALGRIISARKEILHSRP</sequence>